<dbReference type="EMBL" id="QXXA01000025">
    <property type="protein sequence ID" value="NBI08239.1"/>
    <property type="molecule type" value="Genomic_DNA"/>
</dbReference>
<evidence type="ECO:0000313" key="3">
    <source>
        <dbReference type="Proteomes" id="UP000467132"/>
    </source>
</evidence>
<dbReference type="OrthoDB" id="2064854at2"/>
<gene>
    <name evidence="2" type="ORF">D3Z33_15370</name>
</gene>
<accession>A0A845R2Q3</accession>
<evidence type="ECO:0000256" key="1">
    <source>
        <dbReference type="SAM" id="MobiDB-lite"/>
    </source>
</evidence>
<protein>
    <submittedName>
        <fullName evidence="2">DUF4355 domain-containing protein</fullName>
    </submittedName>
</protein>
<dbReference type="Proteomes" id="UP000467132">
    <property type="component" value="Unassembled WGS sequence"/>
</dbReference>
<keyword evidence="3" id="KW-1185">Reference proteome</keyword>
<organism evidence="2 3">
    <name type="scientific">Senegalia massiliensis</name>
    <dbReference type="NCBI Taxonomy" id="1720316"/>
    <lineage>
        <taxon>Bacteria</taxon>
        <taxon>Bacillati</taxon>
        <taxon>Bacillota</taxon>
        <taxon>Clostridia</taxon>
        <taxon>Eubacteriales</taxon>
        <taxon>Clostridiaceae</taxon>
        <taxon>Senegalia</taxon>
    </lineage>
</organism>
<evidence type="ECO:0000313" key="2">
    <source>
        <dbReference type="EMBL" id="NBI08239.1"/>
    </source>
</evidence>
<reference evidence="2 3" key="1">
    <citation type="submission" date="2018-08" db="EMBL/GenBank/DDBJ databases">
        <title>Murine metabolic-syndrome-specific gut microbial biobank.</title>
        <authorList>
            <person name="Liu C."/>
        </authorList>
    </citation>
    <scope>NUCLEOTIDE SEQUENCE [LARGE SCALE GENOMIC DNA]</scope>
    <source>
        <strain evidence="2 3">583</strain>
    </source>
</reference>
<comment type="caution">
    <text evidence="2">The sequence shown here is derived from an EMBL/GenBank/DDBJ whole genome shotgun (WGS) entry which is preliminary data.</text>
</comment>
<dbReference type="RefSeq" id="WP_160198700.1">
    <property type="nucleotide sequence ID" value="NZ_QXXA01000025.1"/>
</dbReference>
<dbReference type="Pfam" id="PF14265">
    <property type="entry name" value="DUF4355"/>
    <property type="match status" value="1"/>
</dbReference>
<sequence>MLKELEKINLQLFAEEGEEQEEIKKEETKKEQKADESKKEAKYTDEDINKIIDSKFAKWQKQKEEEINEAKKLADMNAQEKAEFERDKIREELKELRKAKTISEMSSTARSMLKEKNISIDDKLLNVLVSDDAEKTKENVESFSDMFSKAVEKAVLDKIKNPNDKKGTTSTVTKEEIMKIKDTTLRQQKIKENMHLFE</sequence>
<proteinExistence type="predicted"/>
<dbReference type="InterPro" id="IPR025580">
    <property type="entry name" value="Gp46"/>
</dbReference>
<feature type="compositionally biased region" description="Basic and acidic residues" evidence="1">
    <location>
        <begin position="22"/>
        <end position="43"/>
    </location>
</feature>
<dbReference type="AlphaFoldDB" id="A0A845R2Q3"/>
<feature type="region of interest" description="Disordered" evidence="1">
    <location>
        <begin position="16"/>
        <end position="43"/>
    </location>
</feature>
<name>A0A845R2Q3_9CLOT</name>